<reference evidence="1 2" key="1">
    <citation type="submission" date="2014-09" db="EMBL/GenBank/DDBJ databases">
        <authorList>
            <person name="Magalhaes I.L.F."/>
            <person name="Oliveira U."/>
            <person name="Santos F.R."/>
            <person name="Vidigal T.H.D.A."/>
            <person name="Brescovit A.D."/>
            <person name="Santos A.J."/>
        </authorList>
    </citation>
    <scope>NUCLEOTIDE SEQUENCE [LARGE SCALE GENOMIC DNA]</scope>
</reference>
<evidence type="ECO:0000313" key="1">
    <source>
        <dbReference type="EMBL" id="CEH12540.1"/>
    </source>
</evidence>
<dbReference type="EMBL" id="CCYA01000159">
    <property type="protein sequence ID" value="CEH12540.1"/>
    <property type="molecule type" value="Genomic_DNA"/>
</dbReference>
<name>A0A0P1B9R4_9BASI</name>
<dbReference type="Proteomes" id="UP000054845">
    <property type="component" value="Unassembled WGS sequence"/>
</dbReference>
<proteinExistence type="predicted"/>
<accession>A0A0P1B9R4</accession>
<organism evidence="1 2">
    <name type="scientific">Ceraceosorus bombacis</name>
    <dbReference type="NCBI Taxonomy" id="401625"/>
    <lineage>
        <taxon>Eukaryota</taxon>
        <taxon>Fungi</taxon>
        <taxon>Dikarya</taxon>
        <taxon>Basidiomycota</taxon>
        <taxon>Ustilaginomycotina</taxon>
        <taxon>Exobasidiomycetes</taxon>
        <taxon>Ceraceosorales</taxon>
        <taxon>Ceraceosoraceae</taxon>
        <taxon>Ceraceosorus</taxon>
    </lineage>
</organism>
<keyword evidence="2" id="KW-1185">Reference proteome</keyword>
<protein>
    <submittedName>
        <fullName evidence="1">Uncharacterized protein</fullName>
    </submittedName>
</protein>
<evidence type="ECO:0000313" key="2">
    <source>
        <dbReference type="Proteomes" id="UP000054845"/>
    </source>
</evidence>
<dbReference type="AlphaFoldDB" id="A0A0P1B9R4"/>
<sequence length="66" mass="7411">MQRYGLPNLRFLATTIIGKDLDRMPTLLNCAQTIALYPHSPHCPAKSVWNNRLVAQSRCSLLASRS</sequence>